<proteinExistence type="predicted"/>
<gene>
    <name evidence="1" type="ORF">GGI18_000849</name>
</gene>
<comment type="caution">
    <text evidence="1">The sequence shown here is derived from an EMBL/GenBank/DDBJ whole genome shotgun (WGS) entry which is preliminary data.</text>
</comment>
<keyword evidence="2" id="KW-1185">Reference proteome</keyword>
<reference evidence="1" key="1">
    <citation type="submission" date="2022-07" db="EMBL/GenBank/DDBJ databases">
        <title>Phylogenomic reconstructions and comparative analyses of Kickxellomycotina fungi.</title>
        <authorList>
            <person name="Reynolds N.K."/>
            <person name="Stajich J.E."/>
            <person name="Barry K."/>
            <person name="Grigoriev I.V."/>
            <person name="Crous P."/>
            <person name="Smith M.E."/>
        </authorList>
    </citation>
    <scope>NUCLEOTIDE SEQUENCE</scope>
    <source>
        <strain evidence="1">BCRC 34191</strain>
    </source>
</reference>
<evidence type="ECO:0000313" key="2">
    <source>
        <dbReference type="Proteomes" id="UP001140066"/>
    </source>
</evidence>
<sequence length="199" mass="22898">MSARYSKVLTWHNAQMFAGGALISTTVGYVCVLSQMERTEAVQRRLKQVQRHMYWSMAITQRPRVDEILDGQCCARSRQRRWDSDRVDHWWNSKISDLSYWAVAPGYLSQKAQLAKSLGDSWIESEWSVAKASVARSRRRTMDFIISATKWNEATGLARGLWEDEKAKWQHAHSKAIEAVHPLYQNCAQSTPAKRIALL</sequence>
<name>A0ACC1KLJ4_9FUNG</name>
<organism evidence="1 2">
    <name type="scientific">Coemansia linderi</name>
    <dbReference type="NCBI Taxonomy" id="2663919"/>
    <lineage>
        <taxon>Eukaryota</taxon>
        <taxon>Fungi</taxon>
        <taxon>Fungi incertae sedis</taxon>
        <taxon>Zoopagomycota</taxon>
        <taxon>Kickxellomycotina</taxon>
        <taxon>Kickxellomycetes</taxon>
        <taxon>Kickxellales</taxon>
        <taxon>Kickxellaceae</taxon>
        <taxon>Coemansia</taxon>
    </lineage>
</organism>
<dbReference type="Proteomes" id="UP001140066">
    <property type="component" value="Unassembled WGS sequence"/>
</dbReference>
<dbReference type="EMBL" id="JANBUK010000089">
    <property type="protein sequence ID" value="KAJ2791845.1"/>
    <property type="molecule type" value="Genomic_DNA"/>
</dbReference>
<evidence type="ECO:0000313" key="1">
    <source>
        <dbReference type="EMBL" id="KAJ2791845.1"/>
    </source>
</evidence>
<accession>A0ACC1KLJ4</accession>
<protein>
    <submittedName>
        <fullName evidence="1">Uncharacterized protein</fullName>
    </submittedName>
</protein>